<name>A0A8I0T964_BRUAN</name>
<proteinExistence type="predicted"/>
<comment type="caution">
    <text evidence="1">The sequence shown here is derived from an EMBL/GenBank/DDBJ whole genome shotgun (WGS) entry which is preliminary data.</text>
</comment>
<accession>A0A8I0T964</accession>
<reference evidence="1" key="1">
    <citation type="submission" date="2020-09" db="EMBL/GenBank/DDBJ databases">
        <authorList>
            <person name="Dalcin Martins P."/>
        </authorList>
    </citation>
    <scope>NUCLEOTIDE SEQUENCE</scope>
    <source>
        <strain evidence="1">MAG47</strain>
    </source>
</reference>
<dbReference type="Proteomes" id="UP000642265">
    <property type="component" value="Unassembled WGS sequence"/>
</dbReference>
<dbReference type="AlphaFoldDB" id="A0A8I0T964"/>
<sequence>MSELVEIDLGNGRKVYRFPKPQAEKARSDLPTPMFIRDEMSETEHPCDGRSYTSKSAFRAVTKAHGCIEVGNDPARFKTPSKPKIDRNEIRASLEKANARLKA</sequence>
<dbReference type="EMBL" id="JACZKO010000011">
    <property type="protein sequence ID" value="MBE0559906.1"/>
    <property type="molecule type" value="Genomic_DNA"/>
</dbReference>
<evidence type="ECO:0000313" key="2">
    <source>
        <dbReference type="Proteomes" id="UP000642265"/>
    </source>
</evidence>
<reference evidence="1" key="2">
    <citation type="submission" date="2020-10" db="EMBL/GenBank/DDBJ databases">
        <title>Enrichment of novel Verrucomicrobia, Bacteroidetes and Krumholzibacteria in an oxygen-limited, methane- and iron-fed bioreactor inoculated with Bothnian Sea sediments.</title>
        <authorList>
            <person name="Martins P.D."/>
            <person name="de Jong A."/>
            <person name="Lenstra W.K."/>
            <person name="van Helmond N.A.G.M."/>
            <person name="Slomp C.P."/>
            <person name="Jetten M.S.M."/>
            <person name="Welte C.U."/>
            <person name="Rasigraf O."/>
        </authorList>
    </citation>
    <scope>NUCLEOTIDE SEQUENCE</scope>
    <source>
        <strain evidence="1">MAG47</strain>
    </source>
</reference>
<organism evidence="1 2">
    <name type="scientific">Brucella anthropi</name>
    <name type="common">Ochrobactrum anthropi</name>
    <dbReference type="NCBI Taxonomy" id="529"/>
    <lineage>
        <taxon>Bacteria</taxon>
        <taxon>Pseudomonadati</taxon>
        <taxon>Pseudomonadota</taxon>
        <taxon>Alphaproteobacteria</taxon>
        <taxon>Hyphomicrobiales</taxon>
        <taxon>Brucellaceae</taxon>
        <taxon>Brucella/Ochrobactrum group</taxon>
        <taxon>Brucella</taxon>
    </lineage>
</organism>
<protein>
    <submittedName>
        <fullName evidence="1">Uncharacterized protein</fullName>
    </submittedName>
</protein>
<evidence type="ECO:0000313" key="1">
    <source>
        <dbReference type="EMBL" id="MBE0559906.1"/>
    </source>
</evidence>
<gene>
    <name evidence="1" type="ORF">IH622_03610</name>
</gene>